<reference evidence="2" key="1">
    <citation type="submission" date="2021-03" db="EMBL/GenBank/DDBJ databases">
        <title>Comparative genomics and phylogenomic investigation of the class Geoglossomycetes provide insights into ecological specialization and systematics.</title>
        <authorList>
            <person name="Melie T."/>
            <person name="Pirro S."/>
            <person name="Miller A.N."/>
            <person name="Quandt A."/>
        </authorList>
    </citation>
    <scope>NUCLEOTIDE SEQUENCE</scope>
    <source>
        <strain evidence="2">GBOQ0MN5Z8</strain>
    </source>
</reference>
<feature type="compositionally biased region" description="Acidic residues" evidence="1">
    <location>
        <begin position="194"/>
        <end position="214"/>
    </location>
</feature>
<keyword evidence="3" id="KW-1185">Reference proteome</keyword>
<feature type="compositionally biased region" description="Polar residues" evidence="1">
    <location>
        <begin position="223"/>
        <end position="239"/>
    </location>
</feature>
<dbReference type="EMBL" id="JAGHQL010000161">
    <property type="protein sequence ID" value="KAH0537125.1"/>
    <property type="molecule type" value="Genomic_DNA"/>
</dbReference>
<gene>
    <name evidence="2" type="ORF">FGG08_006058</name>
</gene>
<evidence type="ECO:0000313" key="3">
    <source>
        <dbReference type="Proteomes" id="UP000698800"/>
    </source>
</evidence>
<organism evidence="2 3">
    <name type="scientific">Glutinoglossum americanum</name>
    <dbReference type="NCBI Taxonomy" id="1670608"/>
    <lineage>
        <taxon>Eukaryota</taxon>
        <taxon>Fungi</taxon>
        <taxon>Dikarya</taxon>
        <taxon>Ascomycota</taxon>
        <taxon>Pezizomycotina</taxon>
        <taxon>Geoglossomycetes</taxon>
        <taxon>Geoglossales</taxon>
        <taxon>Geoglossaceae</taxon>
        <taxon>Glutinoglossum</taxon>
    </lineage>
</organism>
<feature type="region of interest" description="Disordered" evidence="1">
    <location>
        <begin position="180"/>
        <end position="239"/>
    </location>
</feature>
<accession>A0A9P8I216</accession>
<protein>
    <submittedName>
        <fullName evidence="2">Uncharacterized protein</fullName>
    </submittedName>
</protein>
<dbReference type="Proteomes" id="UP000698800">
    <property type="component" value="Unassembled WGS sequence"/>
</dbReference>
<dbReference type="AlphaFoldDB" id="A0A9P8I216"/>
<sequence>MDVYPEEPQAIISSLLSAEEDLAIASTDAQLAELISEAWKYLNNNELWTIRYSSLLALKEDIDYDNVLRPVLDRHQANNNRKRGQMRTILGNWERLPDAALPSDLRPPVFSASFLGALAALSKICSIDVAISLLRSSIHARKSTPQAHKHDFLTTSDISNAQSSSQLRIDAQSDIHIQHDDEDSEGNISLEGVESVEDVEDTEDTEDNVTDGEFAEPREFAAPQNTSETAPATQPQNQF</sequence>
<evidence type="ECO:0000313" key="2">
    <source>
        <dbReference type="EMBL" id="KAH0537125.1"/>
    </source>
</evidence>
<name>A0A9P8I216_9PEZI</name>
<comment type="caution">
    <text evidence="2">The sequence shown here is derived from an EMBL/GenBank/DDBJ whole genome shotgun (WGS) entry which is preliminary data.</text>
</comment>
<evidence type="ECO:0000256" key="1">
    <source>
        <dbReference type="SAM" id="MobiDB-lite"/>
    </source>
</evidence>
<proteinExistence type="predicted"/>